<gene>
    <name evidence="1" type="primary">Contig255.g291</name>
    <name evidence="1" type="ORF">STYLEM_8533</name>
</gene>
<dbReference type="Proteomes" id="UP000039865">
    <property type="component" value="Unassembled WGS sequence"/>
</dbReference>
<name>A0A078AF54_STYLE</name>
<organism evidence="1 2">
    <name type="scientific">Stylonychia lemnae</name>
    <name type="common">Ciliate</name>
    <dbReference type="NCBI Taxonomy" id="5949"/>
    <lineage>
        <taxon>Eukaryota</taxon>
        <taxon>Sar</taxon>
        <taxon>Alveolata</taxon>
        <taxon>Ciliophora</taxon>
        <taxon>Intramacronucleata</taxon>
        <taxon>Spirotrichea</taxon>
        <taxon>Stichotrichia</taxon>
        <taxon>Sporadotrichida</taxon>
        <taxon>Oxytrichidae</taxon>
        <taxon>Stylonychinae</taxon>
        <taxon>Stylonychia</taxon>
    </lineage>
</organism>
<dbReference type="EMBL" id="CCKQ01008097">
    <property type="protein sequence ID" value="CDW79543.1"/>
    <property type="molecule type" value="Genomic_DNA"/>
</dbReference>
<evidence type="ECO:0000313" key="1">
    <source>
        <dbReference type="EMBL" id="CDW79543.1"/>
    </source>
</evidence>
<protein>
    <submittedName>
        <fullName evidence="1">Proprotein convertase subtilisin kexin type 5</fullName>
    </submittedName>
</protein>
<accession>A0A078AF54</accession>
<dbReference type="InParanoid" id="A0A078AF54"/>
<evidence type="ECO:0000313" key="2">
    <source>
        <dbReference type="Proteomes" id="UP000039865"/>
    </source>
</evidence>
<keyword evidence="2" id="KW-1185">Reference proteome</keyword>
<sequence length="1451" mass="168866">MKQIRQKYQLDKSLRKQQTYQSSNDLDSGSRVSGNMYFTITSNKITVNATISPPYPGYRVLKISNVCTISGKCIDVAVPLIIWPSIQTQDAPKTPPQQLCSSTQNYPKVLGHPSYASFHTGADVDQDNGNFIACGGLVDGMDYNTNQYGNFGKAQGFILMSDINGRIYWFYSSTLSYAVDRQFFTSCAFSQDKYIYSIFLNINNNNIGLIKQTYEKGKIQYIKVVKGLYYSEEMAVRIFTDKYDARNIFMMGQRYDNGNVANYIMKIDVSQQVPLHVWSSDQSFSGYTIYHKTRTILPHKDHIYSMGTIIPNNWYFQLTKQDKQTGQALKMRHFLNWYLSDLMQIQLLIDENTLYVQSSDQIVSPNQTNYLRTYDLNLMSSNIQSFYIDVKDKNLDSPESCMAFQDVEITYTYSNPNQDYSNLVTQNIWPGDFRFTPYYGLYIESKQYPTEVQFQSALYLGCIGLIPQFDKPLENQIITLPSDPVEYTFNWPNDCNQNQLTFTWNVDRMTNAPSFIKVSNTSSSVTLNLSPTTKNVGTYSLRFRFSIIGKPTIYADGVIIVEVYPQIEYGQELSTEQCATRVTPAIFEKSSSYFLYTDMDQTGDFLLTCGVTKDSDLTYINTYYNSFISVYYRFIALKFHLTFEASQFDIQGTICKFGYKDLIYSIHQNYYSASQTDTLMLFQHENNGRFFNSSSIRIYKKILKADYMWIDPDNGDQYISGRTLYQPNHYNTLAAFILRIKHDYSYVFFKSYQTYEELEARMFQVDTTNNFIYWFSKHQQDDGSYIWGRRLYASNNYMQRDSDNKNQLSSLLLSQKYLYTCLPYNHNSNEDYAELHLTQHRVSDGIKLQSIQYSISWTPTTCIIYLQKSKNLIYLLYGAFGFNSHIAVADITNENAMAFKYVQMKVSTAVIVPLQMMFEVGNVLWYAVFRGSLPNILRIGKFINFQTFEWDEPCLFFESPINYFASRQLPYGPDGDQSVYWSNLDMFFEQDITKERYDAYSSFDLDFRVMQYNNRTANLRMKSEDCNIFSNPGLVKISDRLGEPFTAISGGFPVEVIKNSPPKPKDYIKSATLYAHHSQTWQVYLDYDLEFDEAKFSVSLLSSTNATITATWLDISYSDNQGIEFSILNPPQPPTGLNLSQYYIRVNVSDQFSRLTPNLTFIDLKILRNFSPFLSPLVNQTIQSIYITKSFSYTLWYQNFTDNENDQVIIDCQVYTTALNKDWISIEVNKTMPGNITFFGQTPRDNRFVGIYTFKCSAADQYDGALNIFNFTLNVQAKQQIVILQSQHNVSFRLPATKNLTFLNFSQDPLNEPNYYSLLVNNTAYNNISLPWLYWNNETLEIFAHPFSNSQGGNHSISIKFEDYISQSIFLNFTLEVIQNQPLVPAKQLNEIMVIANTWFYYDFVKTQIFINPEGQFSSLFYFEKLFKWNNRWIYFGRKYWKTQYRVRWNR</sequence>
<proteinExistence type="predicted"/>
<reference evidence="1 2" key="1">
    <citation type="submission" date="2014-06" db="EMBL/GenBank/DDBJ databases">
        <authorList>
            <person name="Swart Estienne"/>
        </authorList>
    </citation>
    <scope>NUCLEOTIDE SEQUENCE [LARGE SCALE GENOMIC DNA]</scope>
    <source>
        <strain evidence="1 2">130c</strain>
    </source>
</reference>